<dbReference type="GO" id="GO:0005829">
    <property type="term" value="C:cytosol"/>
    <property type="evidence" value="ECO:0007669"/>
    <property type="project" value="TreeGrafter"/>
</dbReference>
<evidence type="ECO:0000313" key="3">
    <source>
        <dbReference type="Proteomes" id="UP000195447"/>
    </source>
</evidence>
<dbReference type="EMBL" id="NFKM01000010">
    <property type="protein sequence ID" value="OUP60330.1"/>
    <property type="molecule type" value="Genomic_DNA"/>
</dbReference>
<feature type="domain" description="Transposase IS30-like HTH" evidence="1">
    <location>
        <begin position="4"/>
        <end position="44"/>
    </location>
</feature>
<evidence type="ECO:0000259" key="1">
    <source>
        <dbReference type="Pfam" id="PF13936"/>
    </source>
</evidence>
<dbReference type="Proteomes" id="UP000195447">
    <property type="component" value="Unassembled WGS sequence"/>
</dbReference>
<dbReference type="GO" id="GO:0004803">
    <property type="term" value="F:transposase activity"/>
    <property type="evidence" value="ECO:0007669"/>
    <property type="project" value="TreeGrafter"/>
</dbReference>
<evidence type="ECO:0000313" key="2">
    <source>
        <dbReference type="EMBL" id="OUP60330.1"/>
    </source>
</evidence>
<dbReference type="AlphaFoldDB" id="A0A1Y4LWQ0"/>
<dbReference type="GO" id="GO:0032196">
    <property type="term" value="P:transposition"/>
    <property type="evidence" value="ECO:0007669"/>
    <property type="project" value="TreeGrafter"/>
</dbReference>
<protein>
    <recommendedName>
        <fullName evidence="1">Transposase IS30-like HTH domain-containing protein</fullName>
    </recommendedName>
</protein>
<sequence length="350" mass="40317">MANNKHLTLSDRIIIEKGLNNNSSRKSIADTLGMDKSSICKEIKNHSFFKKFSRSGVSSYGTYDCVHIERCGFNSFCPNACNKRVPIPCKTKDPSSGVCNGCDKKSSCKLTKKFYEAQAAQDEYEYTLKDSRTEWNISSLEARDLAETLKPLLEKGQSIAHILMTHPEIKYCEKTIYNYIEQGAFEQFGIKNIDLRIKVRRKPSKKKGIYKPRKNKKYLKGRTYKDFENYMAQHPEASVVEMDTVYNDVSSGPFIQTFQFVKYHFMKGIFHACKNSDEMYKGVYLIYSALGEKDFKNLFEVILTDRGSEFVCAQDMEKLGCHVFYCDPMASSQKPYVENNHNLFRYVCPS</sequence>
<dbReference type="InterPro" id="IPR025246">
    <property type="entry name" value="IS30-like_HTH"/>
</dbReference>
<name>A0A1Y4LWQ0_9FIRM</name>
<dbReference type="PANTHER" id="PTHR10948:SF23">
    <property type="entry name" value="TRANSPOSASE INSI FOR INSERTION SEQUENCE ELEMENT IS30A-RELATED"/>
    <property type="match status" value="1"/>
</dbReference>
<dbReference type="RefSeq" id="WP_087158665.1">
    <property type="nucleotide sequence ID" value="NZ_NFKM01000010.1"/>
</dbReference>
<organism evidence="2 3">
    <name type="scientific">Faecalitalea cylindroides</name>
    <dbReference type="NCBI Taxonomy" id="39483"/>
    <lineage>
        <taxon>Bacteria</taxon>
        <taxon>Bacillati</taxon>
        <taxon>Bacillota</taxon>
        <taxon>Erysipelotrichia</taxon>
        <taxon>Erysipelotrichales</taxon>
        <taxon>Erysipelotrichaceae</taxon>
        <taxon>Faecalitalea</taxon>
    </lineage>
</organism>
<accession>A0A1Y4LWQ0</accession>
<reference evidence="3" key="1">
    <citation type="submission" date="2017-04" db="EMBL/GenBank/DDBJ databases">
        <title>Function of individual gut microbiota members based on whole genome sequencing of pure cultures obtained from chicken caecum.</title>
        <authorList>
            <person name="Medvecky M."/>
            <person name="Cejkova D."/>
            <person name="Polansky O."/>
            <person name="Karasova D."/>
            <person name="Kubasova T."/>
            <person name="Cizek A."/>
            <person name="Rychlik I."/>
        </authorList>
    </citation>
    <scope>NUCLEOTIDE SEQUENCE [LARGE SCALE GENOMIC DNA]</scope>
    <source>
        <strain evidence="3">An178</strain>
    </source>
</reference>
<gene>
    <name evidence="2" type="ORF">B5F14_06070</name>
</gene>
<dbReference type="PANTHER" id="PTHR10948">
    <property type="entry name" value="TRANSPOSASE"/>
    <property type="match status" value="1"/>
</dbReference>
<dbReference type="Pfam" id="PF13936">
    <property type="entry name" value="HTH_38"/>
    <property type="match status" value="1"/>
</dbReference>
<comment type="caution">
    <text evidence="2">The sequence shown here is derived from an EMBL/GenBank/DDBJ whole genome shotgun (WGS) entry which is preliminary data.</text>
</comment>
<keyword evidence="3" id="KW-1185">Reference proteome</keyword>
<proteinExistence type="predicted"/>
<dbReference type="InterPro" id="IPR051917">
    <property type="entry name" value="Transposase-Integrase"/>
</dbReference>